<accession>A0A1H6UAL8</accession>
<dbReference type="InterPro" id="IPR006076">
    <property type="entry name" value="FAD-dep_OxRdtase"/>
</dbReference>
<keyword evidence="4" id="KW-0560">Oxidoreductase</keyword>
<dbReference type="SUPFAM" id="SSF51905">
    <property type="entry name" value="FAD/NAD(P)-binding domain"/>
    <property type="match status" value="1"/>
</dbReference>
<dbReference type="Gene3D" id="3.30.9.10">
    <property type="entry name" value="D-Amino Acid Oxidase, subunit A, domain 2"/>
    <property type="match status" value="1"/>
</dbReference>
<sequence length="384" mass="42580">MEKRFDLIVVGAGILGTFHAYHALEMGLRVALLEKDSLPMGATVRNFGQVIPSGLAGKWFDFGCSSLEGYRKLKQTAGIPLQENGSAYLASDAEEVQLLHELKAHYDTKGYPCSLLSGRNLQQKYPAIRGSYAREALHFPQELSLEPESLLSRLHAYMKSRFPGLCLQYRSPVTACTDTNDGAAAYVHGAKWSADKVVICNGAEVHLLFPERFAAPGRQVCKLQMMRTRPLGTIGLTGNMLTGLSIRRYESFSHYCPSYPRLRPVERYRALQEQGIHILFNQARDGSLLIGDSHRYAHPKEIDTLGYGIDLEINERILQEAGRIVELDLRHMASTWAGYYYLSEKAAIVEEAVSKNIHIRTGLGGKGMTTGIGYALASLQDILG</sequence>
<dbReference type="InterPro" id="IPR036188">
    <property type="entry name" value="FAD/NAD-bd_sf"/>
</dbReference>
<evidence type="ECO:0000256" key="1">
    <source>
        <dbReference type="ARBA" id="ARBA00001974"/>
    </source>
</evidence>
<dbReference type="GO" id="GO:0016491">
    <property type="term" value="F:oxidoreductase activity"/>
    <property type="evidence" value="ECO:0007669"/>
    <property type="project" value="UniProtKB-KW"/>
</dbReference>
<dbReference type="STRING" id="1416801.SAMN05192553_101699"/>
<evidence type="ECO:0000259" key="5">
    <source>
        <dbReference type="Pfam" id="PF01266"/>
    </source>
</evidence>
<dbReference type="GO" id="GO:0005737">
    <property type="term" value="C:cytoplasm"/>
    <property type="evidence" value="ECO:0007669"/>
    <property type="project" value="TreeGrafter"/>
</dbReference>
<protein>
    <submittedName>
        <fullName evidence="6">FAD dependent oxidoreductase TIGR03364</fullName>
    </submittedName>
</protein>
<dbReference type="PANTHER" id="PTHR13847">
    <property type="entry name" value="SARCOSINE DEHYDROGENASE-RELATED"/>
    <property type="match status" value="1"/>
</dbReference>
<reference evidence="7" key="1">
    <citation type="submission" date="2016-10" db="EMBL/GenBank/DDBJ databases">
        <authorList>
            <person name="Varghese N."/>
            <person name="Submissions S."/>
        </authorList>
    </citation>
    <scope>NUCLEOTIDE SEQUENCE [LARGE SCALE GENOMIC DNA]</scope>
    <source>
        <strain evidence="7">IBRC-M 10761</strain>
    </source>
</reference>
<evidence type="ECO:0000313" key="7">
    <source>
        <dbReference type="Proteomes" id="UP000199403"/>
    </source>
</evidence>
<dbReference type="NCBIfam" id="TIGR03364">
    <property type="entry name" value="HpnW_proposed"/>
    <property type="match status" value="1"/>
</dbReference>
<evidence type="ECO:0000256" key="4">
    <source>
        <dbReference type="ARBA" id="ARBA00023002"/>
    </source>
</evidence>
<dbReference type="Proteomes" id="UP000199403">
    <property type="component" value="Unassembled WGS sequence"/>
</dbReference>
<dbReference type="InterPro" id="IPR017741">
    <property type="entry name" value="FAD-dependent_OxRdtase_HpnW"/>
</dbReference>
<dbReference type="PANTHER" id="PTHR13847:SF286">
    <property type="entry name" value="D-AMINO ACID DEHYDROGENASE"/>
    <property type="match status" value="1"/>
</dbReference>
<evidence type="ECO:0000256" key="3">
    <source>
        <dbReference type="ARBA" id="ARBA00022630"/>
    </source>
</evidence>
<comment type="cofactor">
    <cofactor evidence="1">
        <name>FAD</name>
        <dbReference type="ChEBI" id="CHEBI:57692"/>
    </cofactor>
</comment>
<keyword evidence="3" id="KW-0285">Flavoprotein</keyword>
<comment type="similarity">
    <text evidence="2">Belongs to the DadA oxidoreductase family.</text>
</comment>
<evidence type="ECO:0000256" key="2">
    <source>
        <dbReference type="ARBA" id="ARBA00009410"/>
    </source>
</evidence>
<dbReference type="Pfam" id="PF01266">
    <property type="entry name" value="DAO"/>
    <property type="match status" value="1"/>
</dbReference>
<feature type="domain" description="FAD dependent oxidoreductase" evidence="5">
    <location>
        <begin position="6"/>
        <end position="375"/>
    </location>
</feature>
<dbReference type="EMBL" id="FNZH01000001">
    <property type="protein sequence ID" value="SEI88596.1"/>
    <property type="molecule type" value="Genomic_DNA"/>
</dbReference>
<proteinExistence type="inferred from homology"/>
<dbReference type="AlphaFoldDB" id="A0A1H6UAL8"/>
<name>A0A1H6UAL8_9BACT</name>
<dbReference type="RefSeq" id="WP_092170253.1">
    <property type="nucleotide sequence ID" value="NZ_FNZH01000001.1"/>
</dbReference>
<keyword evidence="7" id="KW-1185">Reference proteome</keyword>
<organism evidence="6 7">
    <name type="scientific">Cyclobacterium xiamenense</name>
    <dbReference type="NCBI Taxonomy" id="1297121"/>
    <lineage>
        <taxon>Bacteria</taxon>
        <taxon>Pseudomonadati</taxon>
        <taxon>Bacteroidota</taxon>
        <taxon>Cytophagia</taxon>
        <taxon>Cytophagales</taxon>
        <taxon>Cyclobacteriaceae</taxon>
        <taxon>Cyclobacterium</taxon>
    </lineage>
</organism>
<dbReference type="OrthoDB" id="9799943at2"/>
<dbReference type="Gene3D" id="3.50.50.60">
    <property type="entry name" value="FAD/NAD(P)-binding domain"/>
    <property type="match status" value="1"/>
</dbReference>
<gene>
    <name evidence="6" type="ORF">SAMN05192553_101699</name>
</gene>
<evidence type="ECO:0000313" key="6">
    <source>
        <dbReference type="EMBL" id="SEI88596.1"/>
    </source>
</evidence>